<dbReference type="PROSITE" id="PS00485">
    <property type="entry name" value="A_DEAMINASE"/>
    <property type="match status" value="1"/>
</dbReference>
<name>A0A9K3E5X2_HELAN</name>
<evidence type="ECO:0000256" key="3">
    <source>
        <dbReference type="ARBA" id="ARBA00022801"/>
    </source>
</evidence>
<gene>
    <name evidence="6" type="ORF">HanXRQr2_Chr15g0717891</name>
</gene>
<organism evidence="6 7">
    <name type="scientific">Helianthus annuus</name>
    <name type="common">Common sunflower</name>
    <dbReference type="NCBI Taxonomy" id="4232"/>
    <lineage>
        <taxon>Eukaryota</taxon>
        <taxon>Viridiplantae</taxon>
        <taxon>Streptophyta</taxon>
        <taxon>Embryophyta</taxon>
        <taxon>Tracheophyta</taxon>
        <taxon>Spermatophyta</taxon>
        <taxon>Magnoliopsida</taxon>
        <taxon>eudicotyledons</taxon>
        <taxon>Gunneridae</taxon>
        <taxon>Pentapetalae</taxon>
        <taxon>asterids</taxon>
        <taxon>campanulids</taxon>
        <taxon>Asterales</taxon>
        <taxon>Asteraceae</taxon>
        <taxon>Asteroideae</taxon>
        <taxon>Heliantheae alliance</taxon>
        <taxon>Heliantheae</taxon>
        <taxon>Helianthus</taxon>
    </lineage>
</organism>
<comment type="cofactor">
    <cofactor evidence="1">
        <name>Zn(2+)</name>
        <dbReference type="ChEBI" id="CHEBI:29105"/>
    </cofactor>
</comment>
<dbReference type="GO" id="GO:0009168">
    <property type="term" value="P:purine ribonucleoside monophosphate biosynthetic process"/>
    <property type="evidence" value="ECO:0007669"/>
    <property type="project" value="InterPro"/>
</dbReference>
<dbReference type="GO" id="GO:0019239">
    <property type="term" value="F:deaminase activity"/>
    <property type="evidence" value="ECO:0007669"/>
    <property type="project" value="InterPro"/>
</dbReference>
<keyword evidence="3" id="KW-0378">Hydrolase</keyword>
<reference evidence="6" key="2">
    <citation type="submission" date="2020-06" db="EMBL/GenBank/DDBJ databases">
        <title>Helianthus annuus Genome sequencing and assembly Release 2.</title>
        <authorList>
            <person name="Gouzy J."/>
            <person name="Langlade N."/>
            <person name="Munos S."/>
        </authorList>
    </citation>
    <scope>NUCLEOTIDE SEQUENCE</scope>
    <source>
        <tissue evidence="6">Leaves</tissue>
    </source>
</reference>
<dbReference type="Proteomes" id="UP000215914">
    <property type="component" value="Unassembled WGS sequence"/>
</dbReference>
<protein>
    <submittedName>
        <fullName evidence="6">Adenosine/AMP deaminase active</fullName>
    </submittedName>
</protein>
<evidence type="ECO:0000256" key="4">
    <source>
        <dbReference type="ARBA" id="ARBA00022833"/>
    </source>
</evidence>
<dbReference type="AlphaFoldDB" id="A0A9K3E5X2"/>
<keyword evidence="2" id="KW-0479">Metal-binding</keyword>
<sequence>MKMTFRGKEDVATKTTQTPFSEAWYQDLKDVPSIELPKKALVGAGMSLFWWMDREDKPVYMEDGKRWSDGYYPKKADEELWYLRIVKNFALPRDEDLAAQPPTGAVVHGEKCQRREERYEKKGTRHSSDSWCDYVVVSDSLEGLAPVVVKKPKAEPWDAADIPALNADDPIDLESSPEPLLKTKTGK</sequence>
<feature type="region of interest" description="Disordered" evidence="5">
    <location>
        <begin position="158"/>
        <end position="187"/>
    </location>
</feature>
<keyword evidence="7" id="KW-1185">Reference proteome</keyword>
<evidence type="ECO:0000256" key="5">
    <source>
        <dbReference type="SAM" id="MobiDB-lite"/>
    </source>
</evidence>
<evidence type="ECO:0000256" key="2">
    <source>
        <dbReference type="ARBA" id="ARBA00022723"/>
    </source>
</evidence>
<reference evidence="6" key="1">
    <citation type="journal article" date="2017" name="Nature">
        <title>The sunflower genome provides insights into oil metabolism, flowering and Asterid evolution.</title>
        <authorList>
            <person name="Badouin H."/>
            <person name="Gouzy J."/>
            <person name="Grassa C.J."/>
            <person name="Murat F."/>
            <person name="Staton S.E."/>
            <person name="Cottret L."/>
            <person name="Lelandais-Briere C."/>
            <person name="Owens G.L."/>
            <person name="Carrere S."/>
            <person name="Mayjonade B."/>
            <person name="Legrand L."/>
            <person name="Gill N."/>
            <person name="Kane N.C."/>
            <person name="Bowers J.E."/>
            <person name="Hubner S."/>
            <person name="Bellec A."/>
            <person name="Berard A."/>
            <person name="Berges H."/>
            <person name="Blanchet N."/>
            <person name="Boniface M.C."/>
            <person name="Brunel D."/>
            <person name="Catrice O."/>
            <person name="Chaidir N."/>
            <person name="Claudel C."/>
            <person name="Donnadieu C."/>
            <person name="Faraut T."/>
            <person name="Fievet G."/>
            <person name="Helmstetter N."/>
            <person name="King M."/>
            <person name="Knapp S.J."/>
            <person name="Lai Z."/>
            <person name="Le Paslier M.C."/>
            <person name="Lippi Y."/>
            <person name="Lorenzon L."/>
            <person name="Mandel J.R."/>
            <person name="Marage G."/>
            <person name="Marchand G."/>
            <person name="Marquand E."/>
            <person name="Bret-Mestries E."/>
            <person name="Morien E."/>
            <person name="Nambeesan S."/>
            <person name="Nguyen T."/>
            <person name="Pegot-Espagnet P."/>
            <person name="Pouilly N."/>
            <person name="Raftis F."/>
            <person name="Sallet E."/>
            <person name="Schiex T."/>
            <person name="Thomas J."/>
            <person name="Vandecasteele C."/>
            <person name="Vares D."/>
            <person name="Vear F."/>
            <person name="Vautrin S."/>
            <person name="Crespi M."/>
            <person name="Mangin B."/>
            <person name="Burke J.M."/>
            <person name="Salse J."/>
            <person name="Munos S."/>
            <person name="Vincourt P."/>
            <person name="Rieseberg L.H."/>
            <person name="Langlade N.B."/>
        </authorList>
    </citation>
    <scope>NUCLEOTIDE SEQUENCE</scope>
    <source>
        <tissue evidence="6">Leaves</tissue>
    </source>
</reference>
<evidence type="ECO:0000313" key="7">
    <source>
        <dbReference type="Proteomes" id="UP000215914"/>
    </source>
</evidence>
<dbReference type="Gramene" id="mRNA:HanXRQr2_Chr15g0717891">
    <property type="protein sequence ID" value="mRNA:HanXRQr2_Chr15g0717891"/>
    <property type="gene ID" value="HanXRQr2_Chr15g0717891"/>
</dbReference>
<proteinExistence type="predicted"/>
<keyword evidence="4" id="KW-0862">Zinc</keyword>
<accession>A0A9K3E5X2</accession>
<evidence type="ECO:0000313" key="6">
    <source>
        <dbReference type="EMBL" id="KAF5766654.1"/>
    </source>
</evidence>
<evidence type="ECO:0000256" key="1">
    <source>
        <dbReference type="ARBA" id="ARBA00001947"/>
    </source>
</evidence>
<dbReference type="GO" id="GO:0046872">
    <property type="term" value="F:metal ion binding"/>
    <property type="evidence" value="ECO:0007669"/>
    <property type="project" value="UniProtKB-KW"/>
</dbReference>
<comment type="caution">
    <text evidence="6">The sequence shown here is derived from an EMBL/GenBank/DDBJ whole genome shotgun (WGS) entry which is preliminary data.</text>
</comment>
<dbReference type="EMBL" id="MNCJ02000330">
    <property type="protein sequence ID" value="KAF5766654.1"/>
    <property type="molecule type" value="Genomic_DNA"/>
</dbReference>
<dbReference type="InterPro" id="IPR006650">
    <property type="entry name" value="A/AMP_deam_AS"/>
</dbReference>